<evidence type="ECO:0000256" key="1">
    <source>
        <dbReference type="ARBA" id="ARBA00010641"/>
    </source>
</evidence>
<proteinExistence type="inferred from homology"/>
<comment type="similarity">
    <text evidence="1">Belongs to the sigma-70 factor family. ECF subfamily.</text>
</comment>
<dbReference type="Pfam" id="PF04542">
    <property type="entry name" value="Sigma70_r2"/>
    <property type="match status" value="1"/>
</dbReference>
<evidence type="ECO:0000313" key="9">
    <source>
        <dbReference type="EMBL" id="OON71359.1"/>
    </source>
</evidence>
<dbReference type="Proteomes" id="UP000190539">
    <property type="component" value="Unassembled WGS sequence"/>
</dbReference>
<evidence type="ECO:0000256" key="6">
    <source>
        <dbReference type="SAM" id="MobiDB-lite"/>
    </source>
</evidence>
<comment type="caution">
    <text evidence="9">The sequence shown here is derived from an EMBL/GenBank/DDBJ whole genome shotgun (WGS) entry which is preliminary data.</text>
</comment>
<sequence length="229" mass="24668">MTVTTPRARRCEPDDRALAGGVARGDEDCLATAYRRWSLLVHAMASRALGDAREAEDITQQVFLAAWRGCHRFEPERGPLVGWLVGIARHKIADALSARARRADLLAGMAAAPPSVAPPSDASLDRVVVLQELAKLAPAQRRVLRMTFYDDLTQTQIAERTGLPLGTVKSHARRGLHSLRAGLAPALDPSAETRSRHRSAPSDRDGRDGYQDPARAAGRSPAFGAAGAR</sequence>
<dbReference type="InterPro" id="IPR039425">
    <property type="entry name" value="RNA_pol_sigma-70-like"/>
</dbReference>
<dbReference type="PANTHER" id="PTHR43133">
    <property type="entry name" value="RNA POLYMERASE ECF-TYPE SIGMA FACTO"/>
    <property type="match status" value="1"/>
</dbReference>
<evidence type="ECO:0000256" key="5">
    <source>
        <dbReference type="ARBA" id="ARBA00023163"/>
    </source>
</evidence>
<dbReference type="AlphaFoldDB" id="A0A1V3ZYU4"/>
<evidence type="ECO:0000259" key="8">
    <source>
        <dbReference type="Pfam" id="PF04545"/>
    </source>
</evidence>
<accession>A0A1V3ZYU4</accession>
<dbReference type="GO" id="GO:0016987">
    <property type="term" value="F:sigma factor activity"/>
    <property type="evidence" value="ECO:0007669"/>
    <property type="project" value="UniProtKB-KW"/>
</dbReference>
<dbReference type="GO" id="GO:0006352">
    <property type="term" value="P:DNA-templated transcription initiation"/>
    <property type="evidence" value="ECO:0007669"/>
    <property type="project" value="InterPro"/>
</dbReference>
<dbReference type="InterPro" id="IPR007630">
    <property type="entry name" value="RNA_pol_sigma70_r4"/>
</dbReference>
<dbReference type="InterPro" id="IPR013325">
    <property type="entry name" value="RNA_pol_sigma_r2"/>
</dbReference>
<evidence type="ECO:0008006" key="11">
    <source>
        <dbReference type="Google" id="ProtNLM"/>
    </source>
</evidence>
<feature type="region of interest" description="Disordered" evidence="6">
    <location>
        <begin position="181"/>
        <end position="229"/>
    </location>
</feature>
<dbReference type="STRING" id="83656.B1H18_34160"/>
<dbReference type="InterPro" id="IPR036388">
    <property type="entry name" value="WH-like_DNA-bd_sf"/>
</dbReference>
<keyword evidence="10" id="KW-1185">Reference proteome</keyword>
<dbReference type="Gene3D" id="1.10.1740.10">
    <property type="match status" value="1"/>
</dbReference>
<dbReference type="Gene3D" id="1.10.10.10">
    <property type="entry name" value="Winged helix-like DNA-binding domain superfamily/Winged helix DNA-binding domain"/>
    <property type="match status" value="1"/>
</dbReference>
<dbReference type="InterPro" id="IPR013324">
    <property type="entry name" value="RNA_pol_sigma_r3/r4-like"/>
</dbReference>
<dbReference type="PANTHER" id="PTHR43133:SF62">
    <property type="entry name" value="RNA POLYMERASE SIGMA FACTOR SIGZ"/>
    <property type="match status" value="1"/>
</dbReference>
<feature type="compositionally biased region" description="Basic and acidic residues" evidence="6">
    <location>
        <begin position="200"/>
        <end position="210"/>
    </location>
</feature>
<dbReference type="NCBIfam" id="TIGR02937">
    <property type="entry name" value="sigma70-ECF"/>
    <property type="match status" value="1"/>
</dbReference>
<gene>
    <name evidence="9" type="ORF">B1H18_34160</name>
</gene>
<dbReference type="InterPro" id="IPR007627">
    <property type="entry name" value="RNA_pol_sigma70_r2"/>
</dbReference>
<keyword evidence="4" id="KW-0238">DNA-binding</keyword>
<dbReference type="EMBL" id="MVFC01000061">
    <property type="protein sequence ID" value="OON71359.1"/>
    <property type="molecule type" value="Genomic_DNA"/>
</dbReference>
<evidence type="ECO:0000256" key="2">
    <source>
        <dbReference type="ARBA" id="ARBA00023015"/>
    </source>
</evidence>
<feature type="domain" description="RNA polymerase sigma-70 region 4" evidence="8">
    <location>
        <begin position="133"/>
        <end position="181"/>
    </location>
</feature>
<dbReference type="CDD" id="cd06171">
    <property type="entry name" value="Sigma70_r4"/>
    <property type="match status" value="1"/>
</dbReference>
<dbReference type="OrthoDB" id="5243766at2"/>
<dbReference type="InterPro" id="IPR014284">
    <property type="entry name" value="RNA_pol_sigma-70_dom"/>
</dbReference>
<dbReference type="Pfam" id="PF04545">
    <property type="entry name" value="Sigma70_r4"/>
    <property type="match status" value="1"/>
</dbReference>
<protein>
    <recommendedName>
        <fullName evidence="11">Siderophore-interacting protein</fullName>
    </recommendedName>
</protein>
<keyword evidence="2" id="KW-0805">Transcription regulation</keyword>
<dbReference type="RefSeq" id="WP_077974488.1">
    <property type="nucleotide sequence ID" value="NZ_CP045178.1"/>
</dbReference>
<evidence type="ECO:0000256" key="4">
    <source>
        <dbReference type="ARBA" id="ARBA00023125"/>
    </source>
</evidence>
<name>A0A1V3ZYU4_9ACTN</name>
<dbReference type="GO" id="GO:0003677">
    <property type="term" value="F:DNA binding"/>
    <property type="evidence" value="ECO:0007669"/>
    <property type="project" value="UniProtKB-KW"/>
</dbReference>
<reference evidence="9 10" key="1">
    <citation type="submission" date="2017-02" db="EMBL/GenBank/DDBJ databases">
        <title>Draft Genome Sequence of Streptomyces tsukubaensis F601, a Producer of the immunosuppressant tacrolimus FK506.</title>
        <authorList>
            <person name="Zong G."/>
            <person name="Zhong C."/>
            <person name="Fu J."/>
            <person name="Qin R."/>
            <person name="Cao G."/>
        </authorList>
    </citation>
    <scope>NUCLEOTIDE SEQUENCE [LARGE SCALE GENOMIC DNA]</scope>
    <source>
        <strain evidence="9 10">F601</strain>
    </source>
</reference>
<dbReference type="SUPFAM" id="SSF88659">
    <property type="entry name" value="Sigma3 and sigma4 domains of RNA polymerase sigma factors"/>
    <property type="match status" value="1"/>
</dbReference>
<keyword evidence="3" id="KW-0731">Sigma factor</keyword>
<dbReference type="SUPFAM" id="SSF88946">
    <property type="entry name" value="Sigma2 domain of RNA polymerase sigma factors"/>
    <property type="match status" value="1"/>
</dbReference>
<evidence type="ECO:0000256" key="3">
    <source>
        <dbReference type="ARBA" id="ARBA00023082"/>
    </source>
</evidence>
<keyword evidence="5" id="KW-0804">Transcription</keyword>
<evidence type="ECO:0000313" key="10">
    <source>
        <dbReference type="Proteomes" id="UP000190539"/>
    </source>
</evidence>
<organism evidence="9 10">
    <name type="scientific">Streptomyces tsukubensis</name>
    <dbReference type="NCBI Taxonomy" id="83656"/>
    <lineage>
        <taxon>Bacteria</taxon>
        <taxon>Bacillati</taxon>
        <taxon>Actinomycetota</taxon>
        <taxon>Actinomycetes</taxon>
        <taxon>Kitasatosporales</taxon>
        <taxon>Streptomycetaceae</taxon>
        <taxon>Streptomyces</taxon>
    </lineage>
</organism>
<evidence type="ECO:0000259" key="7">
    <source>
        <dbReference type="Pfam" id="PF04542"/>
    </source>
</evidence>
<feature type="domain" description="RNA polymerase sigma-70 region 2" evidence="7">
    <location>
        <begin position="34"/>
        <end position="101"/>
    </location>
</feature>